<accession>A0A0G0E8L8</accession>
<name>A0A0G0E8L8_9BACT</name>
<evidence type="ECO:0000313" key="2">
    <source>
        <dbReference type="Proteomes" id="UP000033866"/>
    </source>
</evidence>
<reference evidence="1 2" key="1">
    <citation type="journal article" date="2015" name="Nature">
        <title>rRNA introns, odd ribosomes, and small enigmatic genomes across a large radiation of phyla.</title>
        <authorList>
            <person name="Brown C.T."/>
            <person name="Hug L.A."/>
            <person name="Thomas B.C."/>
            <person name="Sharon I."/>
            <person name="Castelle C.J."/>
            <person name="Singh A."/>
            <person name="Wilkins M.J."/>
            <person name="Williams K.H."/>
            <person name="Banfield J.F."/>
        </authorList>
    </citation>
    <scope>NUCLEOTIDE SEQUENCE [LARGE SCALE GENOMIC DNA]</scope>
</reference>
<evidence type="ECO:0000313" key="1">
    <source>
        <dbReference type="EMBL" id="KKP63697.1"/>
    </source>
</evidence>
<comment type="caution">
    <text evidence="1">The sequence shown here is derived from an EMBL/GenBank/DDBJ whole genome shotgun (WGS) entry which is preliminary data.</text>
</comment>
<dbReference type="EMBL" id="LBPV01000066">
    <property type="protein sequence ID" value="KKP63697.1"/>
    <property type="molecule type" value="Genomic_DNA"/>
</dbReference>
<proteinExistence type="predicted"/>
<protein>
    <submittedName>
        <fullName evidence="1">Uncharacterized protein</fullName>
    </submittedName>
</protein>
<gene>
    <name evidence="1" type="ORF">UR61_C0066G0002</name>
</gene>
<dbReference type="AlphaFoldDB" id="A0A0G0E8L8"/>
<dbReference type="Proteomes" id="UP000033866">
    <property type="component" value="Unassembled WGS sequence"/>
</dbReference>
<sequence>MALKYKGAEEFTDRIVQEICATTGAWGIIQSKETPFDPNYHKIQDNPYKESVAELIKLGKITKFLDIHGLNLSNEYDLGIYYPSKYFKSINLSKDISKAVDKGKLRGISTCIFRLNDDLEETLGEYVASELKVPSVQLEIARYIRESDKLRNAFIENLSEYLLL</sequence>
<organism evidence="1 2">
    <name type="scientific">candidate division WS6 bacterium GW2011_GWE1_34_7</name>
    <dbReference type="NCBI Taxonomy" id="1619093"/>
    <lineage>
        <taxon>Bacteria</taxon>
        <taxon>Candidatus Dojkabacteria</taxon>
    </lineage>
</organism>